<organism evidence="4 5">
    <name type="scientific">Triparma laevis f. longispina</name>
    <dbReference type="NCBI Taxonomy" id="1714387"/>
    <lineage>
        <taxon>Eukaryota</taxon>
        <taxon>Sar</taxon>
        <taxon>Stramenopiles</taxon>
        <taxon>Ochrophyta</taxon>
        <taxon>Bolidophyceae</taxon>
        <taxon>Parmales</taxon>
        <taxon>Triparmaceae</taxon>
        <taxon>Triparma</taxon>
    </lineage>
</organism>
<dbReference type="SUPFAM" id="SSF69593">
    <property type="entry name" value="Glycerol-3-phosphate (1)-acyltransferase"/>
    <property type="match status" value="1"/>
</dbReference>
<feature type="signal peptide" evidence="2">
    <location>
        <begin position="1"/>
        <end position="17"/>
    </location>
</feature>
<dbReference type="SMART" id="SM00563">
    <property type="entry name" value="PlsC"/>
    <property type="match status" value="1"/>
</dbReference>
<evidence type="ECO:0000256" key="1">
    <source>
        <dbReference type="PIRSR" id="PIRSR000431-2"/>
    </source>
</evidence>
<evidence type="ECO:0000256" key="2">
    <source>
        <dbReference type="SAM" id="SignalP"/>
    </source>
</evidence>
<dbReference type="AlphaFoldDB" id="A0A9W7FUE1"/>
<dbReference type="OrthoDB" id="524544at2759"/>
<dbReference type="GO" id="GO:0006655">
    <property type="term" value="P:phosphatidylglycerol biosynthetic process"/>
    <property type="evidence" value="ECO:0007669"/>
    <property type="project" value="TreeGrafter"/>
</dbReference>
<evidence type="ECO:0000313" key="5">
    <source>
        <dbReference type="Proteomes" id="UP001165122"/>
    </source>
</evidence>
<evidence type="ECO:0000313" key="4">
    <source>
        <dbReference type="EMBL" id="GMI18448.1"/>
    </source>
</evidence>
<feature type="domain" description="Phospholipid/glycerol acyltransferase" evidence="3">
    <location>
        <begin position="164"/>
        <end position="311"/>
    </location>
</feature>
<comment type="caution">
    <text evidence="4">The sequence shown here is derived from an EMBL/GenBank/DDBJ whole genome shotgun (WGS) entry which is preliminary data.</text>
</comment>
<feature type="chain" id="PRO_5040799012" description="Phospholipid/glycerol acyltransferase domain-containing protein" evidence="2">
    <location>
        <begin position="18"/>
        <end position="376"/>
    </location>
</feature>
<name>A0A9W7FUE1_9STRA</name>
<reference evidence="5" key="1">
    <citation type="journal article" date="2023" name="Commun. Biol.">
        <title>Genome analysis of Parmales, the sister group of diatoms, reveals the evolutionary specialization of diatoms from phago-mixotrophs to photoautotrophs.</title>
        <authorList>
            <person name="Ban H."/>
            <person name="Sato S."/>
            <person name="Yoshikawa S."/>
            <person name="Yamada K."/>
            <person name="Nakamura Y."/>
            <person name="Ichinomiya M."/>
            <person name="Sato N."/>
            <person name="Blanc-Mathieu R."/>
            <person name="Endo H."/>
            <person name="Kuwata A."/>
            <person name="Ogata H."/>
        </authorList>
    </citation>
    <scope>NUCLEOTIDE SEQUENCE [LARGE SCALE GENOMIC DNA]</scope>
    <source>
        <strain evidence="5">NIES 3700</strain>
    </source>
</reference>
<dbReference type="InterPro" id="IPR016222">
    <property type="entry name" value="G3P_O-acylTrfase_chlp"/>
</dbReference>
<dbReference type="GO" id="GO:0004366">
    <property type="term" value="F:glycerol-3-phosphate O-acyltransferase activity"/>
    <property type="evidence" value="ECO:0007669"/>
    <property type="project" value="InterPro"/>
</dbReference>
<dbReference type="PANTHER" id="PTHR35695:SF1">
    <property type="entry name" value="GLYCEROL-3-PHOSPHATE ACYLTRANSFERASE, CHLOROPLASTIC"/>
    <property type="match status" value="1"/>
</dbReference>
<dbReference type="Pfam" id="PF01553">
    <property type="entry name" value="Acyltransferase"/>
    <property type="match status" value="1"/>
</dbReference>
<dbReference type="PIRSF" id="PIRSF000431">
    <property type="entry name" value="Glycerol-3-P_O-acyltransfrase"/>
    <property type="match status" value="1"/>
</dbReference>
<dbReference type="InterPro" id="IPR002123">
    <property type="entry name" value="Plipid/glycerol_acylTrfase"/>
</dbReference>
<protein>
    <recommendedName>
        <fullName evidence="3">Phospholipid/glycerol acyltransferase domain-containing protein</fullName>
    </recommendedName>
</protein>
<dbReference type="EMBL" id="BRXW01000334">
    <property type="protein sequence ID" value="GMI18448.1"/>
    <property type="molecule type" value="Genomic_DNA"/>
</dbReference>
<accession>A0A9W7FUE1</accession>
<gene>
    <name evidence="4" type="ORF">TrLO_g12346</name>
</gene>
<keyword evidence="5" id="KW-1185">Reference proteome</keyword>
<dbReference type="PANTHER" id="PTHR35695">
    <property type="entry name" value="GLYCEROL-3-PHOSPHATE ACYLTRANSFERASE, CHLOROPLASTIC"/>
    <property type="match status" value="1"/>
</dbReference>
<dbReference type="Gene3D" id="3.40.1130.10">
    <property type="entry name" value="Glycerol-3-phosphate (1)-acyltransferase"/>
    <property type="match status" value="1"/>
</dbReference>
<dbReference type="Proteomes" id="UP001165122">
    <property type="component" value="Unassembled WGS sequence"/>
</dbReference>
<evidence type="ECO:0000259" key="3">
    <source>
        <dbReference type="SMART" id="SM00563"/>
    </source>
</evidence>
<proteinExistence type="predicted"/>
<keyword evidence="2" id="KW-0732">Signal</keyword>
<feature type="short sequence motif" description="HXXXXD motif" evidence="1">
    <location>
        <begin position="170"/>
        <end position="175"/>
    </location>
</feature>
<sequence length="376" mass="41939">MFSPLLFLLLLLPTAFTFTSMTKPRYTVAVRSSMKADVTVEEGVKMVVGGIAKDDSIPKEMLPGLEHFVTEYLTATTTPSSSTRSVPSAISRISTCLQLGATHGIGPQKFKFKTSHTALRTPEFDYYEFGNEFFRPVVDEERSVVGGRENLKEAMERVKMGENVVFLANHQSEADPQVVSLMLESVGYPTEASQITFLAGHKVTTDPLAIPFSMGRNLLCIHSKKHIDSEPELKDVKQKQNLKTMSSMLEMLKTGGQILWVAPSGGRDRRDPGTGEIPISPFDSKTIDMFRLMARKSKKDCHFYPFSMSSYEVCPPPDGVESGVGERRNVRYGPVGVWVGEETKNEGGLEARHKFCENAEEECDKNYQILRKEIYG</sequence>